<sequence>MGEKKMIKKERKSPSKKKVEPVAVDPLISRRSWSDYKSMPISCPSFSSNFEKHYTIEKSISGSGGITKSWISSRCTHPTCPQLAETNIYPKYIHIRYWEHVHRVFRDLDNIHLRMSAPLDRPKVVITGISSPAFAFYRTGIHYGDCVWRTRDCRIIDPYSGNNSFMEFTNVIGFQRTYYAISRQGSLAVIELVDSGKYEITALGSRRVVPNCRVSKQFREYLLEYEGEIYVVFLLSRVSIEVVDNVEVFRLDKSRLLLEKVDRLVGDAMFFLQDNLCLGISASLLGCSKGSDCVYFTHDKAGGAWFVFDMKSCCISTTPGPEIDL</sequence>
<dbReference type="PANTHER" id="PTHR33127:SF84">
    <property type="entry name" value="DUF295 DOMAIN-CONTAINING PROTEIN"/>
    <property type="match status" value="1"/>
</dbReference>
<dbReference type="InterPro" id="IPR005174">
    <property type="entry name" value="KIB1-4_b-propeller"/>
</dbReference>
<feature type="domain" description="KIB1-4 beta-propeller" evidence="2">
    <location>
        <begin position="117"/>
        <end position="309"/>
    </location>
</feature>
<name>A0ABD3D0T4_9LAMI</name>
<evidence type="ECO:0000256" key="1">
    <source>
        <dbReference type="SAM" id="MobiDB-lite"/>
    </source>
</evidence>
<dbReference type="AlphaFoldDB" id="A0ABD3D0T4"/>
<comment type="caution">
    <text evidence="3">The sequence shown here is derived from an EMBL/GenBank/DDBJ whole genome shotgun (WGS) entry which is preliminary data.</text>
</comment>
<dbReference type="Pfam" id="PF03478">
    <property type="entry name" value="Beta-prop_KIB1-4"/>
    <property type="match status" value="1"/>
</dbReference>
<proteinExistence type="predicted"/>
<evidence type="ECO:0000313" key="3">
    <source>
        <dbReference type="EMBL" id="KAL3635414.1"/>
    </source>
</evidence>
<dbReference type="Proteomes" id="UP001632038">
    <property type="component" value="Unassembled WGS sequence"/>
</dbReference>
<feature type="region of interest" description="Disordered" evidence="1">
    <location>
        <begin position="1"/>
        <end position="21"/>
    </location>
</feature>
<evidence type="ECO:0000259" key="2">
    <source>
        <dbReference type="Pfam" id="PF03478"/>
    </source>
</evidence>
<protein>
    <recommendedName>
        <fullName evidence="2">KIB1-4 beta-propeller domain-containing protein</fullName>
    </recommendedName>
</protein>
<dbReference type="EMBL" id="JAVIJP010000027">
    <property type="protein sequence ID" value="KAL3635414.1"/>
    <property type="molecule type" value="Genomic_DNA"/>
</dbReference>
<dbReference type="PANTHER" id="PTHR33127">
    <property type="entry name" value="TRANSMEMBRANE PROTEIN"/>
    <property type="match status" value="1"/>
</dbReference>
<reference evidence="4" key="1">
    <citation type="journal article" date="2024" name="IScience">
        <title>Strigolactones Initiate the Formation of Haustorium-like Structures in Castilleja.</title>
        <authorList>
            <person name="Buerger M."/>
            <person name="Peterson D."/>
            <person name="Chory J."/>
        </authorList>
    </citation>
    <scope>NUCLEOTIDE SEQUENCE [LARGE SCALE GENOMIC DNA]</scope>
</reference>
<accession>A0ABD3D0T4</accession>
<organism evidence="3 4">
    <name type="scientific">Castilleja foliolosa</name>
    <dbReference type="NCBI Taxonomy" id="1961234"/>
    <lineage>
        <taxon>Eukaryota</taxon>
        <taxon>Viridiplantae</taxon>
        <taxon>Streptophyta</taxon>
        <taxon>Embryophyta</taxon>
        <taxon>Tracheophyta</taxon>
        <taxon>Spermatophyta</taxon>
        <taxon>Magnoliopsida</taxon>
        <taxon>eudicotyledons</taxon>
        <taxon>Gunneridae</taxon>
        <taxon>Pentapetalae</taxon>
        <taxon>asterids</taxon>
        <taxon>lamiids</taxon>
        <taxon>Lamiales</taxon>
        <taxon>Orobanchaceae</taxon>
        <taxon>Pedicularideae</taxon>
        <taxon>Castillejinae</taxon>
        <taxon>Castilleja</taxon>
    </lineage>
</organism>
<feature type="compositionally biased region" description="Basic residues" evidence="1">
    <location>
        <begin position="1"/>
        <end position="16"/>
    </location>
</feature>
<evidence type="ECO:0000313" key="4">
    <source>
        <dbReference type="Proteomes" id="UP001632038"/>
    </source>
</evidence>
<keyword evidence="4" id="KW-1185">Reference proteome</keyword>
<gene>
    <name evidence="3" type="ORF">CASFOL_019961</name>
</gene>